<dbReference type="Pfam" id="PF09588">
    <property type="entry name" value="YqaJ"/>
    <property type="match status" value="1"/>
</dbReference>
<dbReference type="InterPro" id="IPR051703">
    <property type="entry name" value="NF-kappa-B_Signaling_Reg"/>
</dbReference>
<name>A0A1X7U5W6_AMPQE</name>
<dbReference type="InterPro" id="IPR019080">
    <property type="entry name" value="YqaJ_viral_recombinase"/>
</dbReference>
<dbReference type="PANTHER" id="PTHR46609:SF8">
    <property type="entry name" value="YQAJ VIRAL RECOMBINASE DOMAIN-CONTAINING PROTEIN"/>
    <property type="match status" value="1"/>
</dbReference>
<reference evidence="2" key="1">
    <citation type="submission" date="2017-05" db="UniProtKB">
        <authorList>
            <consortium name="EnsemblMetazoa"/>
        </authorList>
    </citation>
    <scope>IDENTIFICATION</scope>
</reference>
<dbReference type="AlphaFoldDB" id="A0A1X7U5W6"/>
<evidence type="ECO:0000313" key="2">
    <source>
        <dbReference type="EnsemblMetazoa" id="Aqu2.1.23140_001"/>
    </source>
</evidence>
<dbReference type="SUPFAM" id="SSF52980">
    <property type="entry name" value="Restriction endonuclease-like"/>
    <property type="match status" value="1"/>
</dbReference>
<evidence type="ECO:0000259" key="1">
    <source>
        <dbReference type="Pfam" id="PF09588"/>
    </source>
</evidence>
<dbReference type="STRING" id="400682.A0A1X7U5W6"/>
<organism evidence="2">
    <name type="scientific">Amphimedon queenslandica</name>
    <name type="common">Sponge</name>
    <dbReference type="NCBI Taxonomy" id="400682"/>
    <lineage>
        <taxon>Eukaryota</taxon>
        <taxon>Metazoa</taxon>
        <taxon>Porifera</taxon>
        <taxon>Demospongiae</taxon>
        <taxon>Heteroscleromorpha</taxon>
        <taxon>Haplosclerida</taxon>
        <taxon>Niphatidae</taxon>
        <taxon>Amphimedon</taxon>
    </lineage>
</organism>
<feature type="domain" description="YqaJ viral recombinase" evidence="1">
    <location>
        <begin position="2"/>
        <end position="73"/>
    </location>
</feature>
<dbReference type="InParanoid" id="A0A1X7U5W6"/>
<dbReference type="EnsemblMetazoa" id="Aqu2.1.23140_001">
    <property type="protein sequence ID" value="Aqu2.1.23140_001"/>
    <property type="gene ID" value="Aqu2.1.23140"/>
</dbReference>
<dbReference type="InterPro" id="IPR011335">
    <property type="entry name" value="Restrct_endonuc-II-like"/>
</dbReference>
<dbReference type="InterPro" id="IPR011604">
    <property type="entry name" value="PDDEXK-like_dom_sf"/>
</dbReference>
<dbReference type="GO" id="GO:0006281">
    <property type="term" value="P:DNA repair"/>
    <property type="evidence" value="ECO:0007669"/>
    <property type="project" value="UniProtKB-ARBA"/>
</dbReference>
<proteinExistence type="predicted"/>
<dbReference type="PANTHER" id="PTHR46609">
    <property type="entry name" value="EXONUCLEASE, PHAGE-TYPE/RECB, C-TERMINAL DOMAIN-CONTAINING PROTEIN"/>
    <property type="match status" value="1"/>
</dbReference>
<protein>
    <recommendedName>
        <fullName evidence="1">YqaJ viral recombinase domain-containing protein</fullName>
    </recommendedName>
</protein>
<dbReference type="Gene3D" id="3.90.320.10">
    <property type="match status" value="1"/>
</dbReference>
<sequence length="101" mass="11469">MWGKLHKSTAFDQYQSIHSSKSGLILRKSGIFISSEDGLLAASPDGILHNNENKCGLLEIKCPYSCRNLTLLEACNQVKAFYCEVVNNEIHLKKSHDYYYQ</sequence>
<accession>A0A1X7U5W6</accession>